<name>A0A4S3TLB3_9EURY</name>
<dbReference type="Gene3D" id="1.10.443.10">
    <property type="entry name" value="Intergrase catalytic core"/>
    <property type="match status" value="1"/>
</dbReference>
<reference evidence="7 8" key="1">
    <citation type="submission" date="2018-10" db="EMBL/GenBank/DDBJ databases">
        <title>Natronolimnobius sp. XQ-INN 246 isolated from Inner Mongolia Autonomous Region of China.</title>
        <authorList>
            <person name="Xue Q."/>
        </authorList>
    </citation>
    <scope>NUCLEOTIDE SEQUENCE [LARGE SCALE GENOMIC DNA]</scope>
    <source>
        <strain evidence="7 8">XQ-INN 246</strain>
    </source>
</reference>
<dbReference type="PROSITE" id="PS51898">
    <property type="entry name" value="TYR_RECOMBINASE"/>
    <property type="match status" value="1"/>
</dbReference>
<evidence type="ECO:0000256" key="1">
    <source>
        <dbReference type="ARBA" id="ARBA00022908"/>
    </source>
</evidence>
<dbReference type="InterPro" id="IPR010998">
    <property type="entry name" value="Integrase_recombinase_N"/>
</dbReference>
<dbReference type="CDD" id="cd00397">
    <property type="entry name" value="DNA_BRE_C"/>
    <property type="match status" value="1"/>
</dbReference>
<dbReference type="SUPFAM" id="SSF56349">
    <property type="entry name" value="DNA breaking-rejoining enzymes"/>
    <property type="match status" value="1"/>
</dbReference>
<evidence type="ECO:0000313" key="8">
    <source>
        <dbReference type="Proteomes" id="UP000318864"/>
    </source>
</evidence>
<evidence type="ECO:0000259" key="6">
    <source>
        <dbReference type="PROSITE" id="PS51900"/>
    </source>
</evidence>
<dbReference type="Proteomes" id="UP000318864">
    <property type="component" value="Unassembled WGS sequence"/>
</dbReference>
<dbReference type="Pfam" id="PF02899">
    <property type="entry name" value="Phage_int_SAM_1"/>
    <property type="match status" value="1"/>
</dbReference>
<dbReference type="InterPro" id="IPR004107">
    <property type="entry name" value="Integrase_SAM-like_N"/>
</dbReference>
<dbReference type="GO" id="GO:0015074">
    <property type="term" value="P:DNA integration"/>
    <property type="evidence" value="ECO:0007669"/>
    <property type="project" value="UniProtKB-KW"/>
</dbReference>
<dbReference type="PROSITE" id="PS51900">
    <property type="entry name" value="CB"/>
    <property type="match status" value="1"/>
</dbReference>
<evidence type="ECO:0000313" key="7">
    <source>
        <dbReference type="EMBL" id="THE63755.1"/>
    </source>
</evidence>
<evidence type="ECO:0000256" key="3">
    <source>
        <dbReference type="ARBA" id="ARBA00023172"/>
    </source>
</evidence>
<dbReference type="InterPro" id="IPR002104">
    <property type="entry name" value="Integrase_catalytic"/>
</dbReference>
<protein>
    <submittedName>
        <fullName evidence="7">Site-specific integrase</fullName>
    </submittedName>
</protein>
<dbReference type="InterPro" id="IPR011010">
    <property type="entry name" value="DNA_brk_join_enz"/>
</dbReference>
<evidence type="ECO:0000256" key="4">
    <source>
        <dbReference type="PROSITE-ProRule" id="PRU01248"/>
    </source>
</evidence>
<keyword evidence="2 4" id="KW-0238">DNA-binding</keyword>
<dbReference type="InterPro" id="IPR050090">
    <property type="entry name" value="Tyrosine_recombinase_XerCD"/>
</dbReference>
<dbReference type="GO" id="GO:0003677">
    <property type="term" value="F:DNA binding"/>
    <property type="evidence" value="ECO:0007669"/>
    <property type="project" value="UniProtKB-UniRule"/>
</dbReference>
<dbReference type="PANTHER" id="PTHR30349">
    <property type="entry name" value="PHAGE INTEGRASE-RELATED"/>
    <property type="match status" value="1"/>
</dbReference>
<keyword evidence="3" id="KW-0233">DNA recombination</keyword>
<dbReference type="EMBL" id="RBZW01000055">
    <property type="protein sequence ID" value="THE63755.1"/>
    <property type="molecule type" value="Genomic_DNA"/>
</dbReference>
<dbReference type="Pfam" id="PF00589">
    <property type="entry name" value="Phage_integrase"/>
    <property type="match status" value="1"/>
</dbReference>
<dbReference type="GO" id="GO:0006310">
    <property type="term" value="P:DNA recombination"/>
    <property type="evidence" value="ECO:0007669"/>
    <property type="project" value="UniProtKB-KW"/>
</dbReference>
<proteinExistence type="predicted"/>
<keyword evidence="1" id="KW-0229">DNA integration</keyword>
<dbReference type="RefSeq" id="WP_141465596.1">
    <property type="nucleotide sequence ID" value="NZ_RBZW01000055.1"/>
</dbReference>
<dbReference type="InterPro" id="IPR013762">
    <property type="entry name" value="Integrase-like_cat_sf"/>
</dbReference>
<accession>A0A4S3TLB3</accession>
<evidence type="ECO:0000259" key="5">
    <source>
        <dbReference type="PROSITE" id="PS51898"/>
    </source>
</evidence>
<evidence type="ECO:0000256" key="2">
    <source>
        <dbReference type="ARBA" id="ARBA00023125"/>
    </source>
</evidence>
<dbReference type="OrthoDB" id="198497at2157"/>
<gene>
    <name evidence="7" type="ORF">D8Y22_15530</name>
</gene>
<dbReference type="InterPro" id="IPR044068">
    <property type="entry name" value="CB"/>
</dbReference>
<dbReference type="AlphaFoldDB" id="A0A4S3TLB3"/>
<organism evidence="7 8">
    <name type="scientific">Salinadaptatus halalkaliphilus</name>
    <dbReference type="NCBI Taxonomy" id="2419781"/>
    <lineage>
        <taxon>Archaea</taxon>
        <taxon>Methanobacteriati</taxon>
        <taxon>Methanobacteriota</taxon>
        <taxon>Stenosarchaea group</taxon>
        <taxon>Halobacteria</taxon>
        <taxon>Halobacteriales</taxon>
        <taxon>Natrialbaceae</taxon>
        <taxon>Salinadaptatus</taxon>
    </lineage>
</organism>
<keyword evidence="8" id="KW-1185">Reference proteome</keyword>
<dbReference type="PANTHER" id="PTHR30349:SF41">
    <property type="entry name" value="INTEGRASE_RECOMBINASE PROTEIN MJ0367-RELATED"/>
    <property type="match status" value="1"/>
</dbReference>
<feature type="domain" description="Tyr recombinase" evidence="5">
    <location>
        <begin position="117"/>
        <end position="332"/>
    </location>
</feature>
<feature type="domain" description="Core-binding (CB)" evidence="6">
    <location>
        <begin position="8"/>
        <end position="93"/>
    </location>
</feature>
<dbReference type="Gene3D" id="1.10.150.130">
    <property type="match status" value="1"/>
</dbReference>
<comment type="caution">
    <text evidence="7">The sequence shown here is derived from an EMBL/GenBank/DDBJ whole genome shotgun (WGS) entry which is preliminary data.</text>
</comment>
<sequence length="338" mass="39603">MMKELEPLAPGEAKEMFLAERCGQVSDRTVQADDYRLRHFIDWLDENGIDNLNDLDGRTLHKFRLWRKEDGDLNKVSLRTQLKSLRVFINWCESVDAVQEGLHEKILLPSPSKEEERREETLRTGQAEEILEYLRQFEYASREHALLEVLWHTGLRIGAVYGLDLDDYDPEEERLELHHRPETGTALKNKSEGERMIALSRYVCEVLDDWIEHNRIDITDEHGRKPLFTSEQGRLTISTMRERVYTVTRPCYYGDGCPHDRAPEDCEATRYGYRSKCPSSVSPHSIRRGAITHFLTKDVPEQVVSDRMNVDQKVLDKHYDKRSEEVKVEQRRGYLDNI</sequence>